<dbReference type="Proteomes" id="UP000256269">
    <property type="component" value="Unassembled WGS sequence"/>
</dbReference>
<protein>
    <recommendedName>
        <fullName evidence="3">CO dehydrogenase maturation factor</fullName>
    </recommendedName>
</protein>
<proteinExistence type="predicted"/>
<keyword evidence="2" id="KW-1185">Reference proteome</keyword>
<dbReference type="PANTHER" id="PTHR42708">
    <property type="entry name" value="ATP/GTP-BINDING PROTEIN-RELATED"/>
    <property type="match status" value="1"/>
</dbReference>
<evidence type="ECO:0008006" key="3">
    <source>
        <dbReference type="Google" id="ProtNLM"/>
    </source>
</evidence>
<dbReference type="EMBL" id="QUNO01000039">
    <property type="protein sequence ID" value="REH17994.1"/>
    <property type="molecule type" value="Genomic_DNA"/>
</dbReference>
<evidence type="ECO:0000313" key="2">
    <source>
        <dbReference type="Proteomes" id="UP000256269"/>
    </source>
</evidence>
<accession>A0A3E0G5X2</accession>
<sequence length="136" mass="14700">MGLDAVDFVRVWLDEELTLHLVAAGGPAFPSTWHRFGHGAVGAVVLTDNRRLADAYGAIDFITGQGLPYVVAVNRFNRQRCARLAEVRAALNVGASVPVVACDPRVPASARRTLIALVEHTIDEQASHSRRLSFGL</sequence>
<dbReference type="PANTHER" id="PTHR42708:SF1">
    <property type="entry name" value="GLIDING MOTILITY PROTEIN MGLA"/>
    <property type="match status" value="1"/>
</dbReference>
<name>A0A3E0G5X2_9PSEU</name>
<organism evidence="1 2">
    <name type="scientific">Kutzneria buriramensis</name>
    <dbReference type="NCBI Taxonomy" id="1045776"/>
    <lineage>
        <taxon>Bacteria</taxon>
        <taxon>Bacillati</taxon>
        <taxon>Actinomycetota</taxon>
        <taxon>Actinomycetes</taxon>
        <taxon>Pseudonocardiales</taxon>
        <taxon>Pseudonocardiaceae</taxon>
        <taxon>Kutzneria</taxon>
    </lineage>
</organism>
<evidence type="ECO:0000313" key="1">
    <source>
        <dbReference type="EMBL" id="REH17994.1"/>
    </source>
</evidence>
<gene>
    <name evidence="1" type="ORF">BCF44_13926</name>
</gene>
<reference evidence="1 2" key="1">
    <citation type="submission" date="2018-08" db="EMBL/GenBank/DDBJ databases">
        <title>Genomic Encyclopedia of Archaeal and Bacterial Type Strains, Phase II (KMG-II): from individual species to whole genera.</title>
        <authorList>
            <person name="Goeker M."/>
        </authorList>
    </citation>
    <scope>NUCLEOTIDE SEQUENCE [LARGE SCALE GENOMIC DNA]</scope>
    <source>
        <strain evidence="1 2">DSM 45791</strain>
    </source>
</reference>
<dbReference type="InterPro" id="IPR052705">
    <property type="entry name" value="Gliding_Motility_GTPase"/>
</dbReference>
<dbReference type="AlphaFoldDB" id="A0A3E0G5X2"/>
<comment type="caution">
    <text evidence="1">The sequence shown here is derived from an EMBL/GenBank/DDBJ whole genome shotgun (WGS) entry which is preliminary data.</text>
</comment>